<comment type="subcellular location">
    <subcellularLocation>
        <location evidence="1">Mitochondrion</location>
    </subcellularLocation>
</comment>
<accession>A0A0D2U637</accession>
<dbReference type="PhylomeDB" id="A0A0D2U637"/>
<proteinExistence type="predicted"/>
<dbReference type="GO" id="GO:0033617">
    <property type="term" value="P:mitochondrial respiratory chain complex IV assembly"/>
    <property type="evidence" value="ECO:0007669"/>
    <property type="project" value="TreeGrafter"/>
</dbReference>
<dbReference type="OrthoDB" id="1915122at2759"/>
<keyword evidence="2 5" id="KW-0812">Transmembrane</keyword>
<dbReference type="InterPro" id="IPR007667">
    <property type="entry name" value="Hypoxia_induced_domain"/>
</dbReference>
<dbReference type="EMBL" id="KE346361">
    <property type="protein sequence ID" value="KJE90586.1"/>
    <property type="molecule type" value="Genomic_DNA"/>
</dbReference>
<dbReference type="Pfam" id="PF04588">
    <property type="entry name" value="HIG_1_N"/>
    <property type="match status" value="1"/>
</dbReference>
<keyword evidence="3 5" id="KW-1133">Transmembrane helix</keyword>
<dbReference type="PROSITE" id="PS51503">
    <property type="entry name" value="HIG1"/>
    <property type="match status" value="1"/>
</dbReference>
<feature type="domain" description="HIG1" evidence="6">
    <location>
        <begin position="116"/>
        <end position="212"/>
    </location>
</feature>
<dbReference type="FunCoup" id="A0A0D2U637">
    <property type="interactions" value="36"/>
</dbReference>
<evidence type="ECO:0000256" key="4">
    <source>
        <dbReference type="ARBA" id="ARBA00023136"/>
    </source>
</evidence>
<dbReference type="OMA" id="ANMSTWE"/>
<dbReference type="AlphaFoldDB" id="A0A0D2U637"/>
<keyword evidence="8" id="KW-1185">Reference proteome</keyword>
<gene>
    <name evidence="7" type="ORF">CAOG_001882</name>
</gene>
<dbReference type="Gene3D" id="6.10.140.1320">
    <property type="match status" value="1"/>
</dbReference>
<sequence length="231" mass="25008">MLNTSSNDHLLDSRANAAYNSITQSELRNMRSELVRAGVVGSAWTVAATSGAIFALSRLSPAIARTTIPSRVFVVTMLSTGVGVSCAERRMLAFRSESRAAKAAALSANTVNNPVLAKRLQEHENLANMSTWEAVRTMDWNRWLIVNKFYVIGGIWAASMVGSLALSFRNPNIKPSQKLIHARVYAQGLTVAAVVASAAVAPFDHKGDQEEKDAMDLLRYEAMGEPSAAKQ</sequence>
<dbReference type="PANTHER" id="PTHR28018">
    <property type="entry name" value="RESPIRATORY SUPERCOMPLEX FACTOR 2, MITOCHONDRIAL"/>
    <property type="match status" value="1"/>
</dbReference>
<dbReference type="PANTHER" id="PTHR28018:SF3">
    <property type="entry name" value="RESPIRATORY SUPERCOMPLEX FACTOR 2, MITOCHONDRIAL"/>
    <property type="match status" value="1"/>
</dbReference>
<feature type="transmembrane region" description="Helical" evidence="5">
    <location>
        <begin position="34"/>
        <end position="56"/>
    </location>
</feature>
<dbReference type="InterPro" id="IPR040153">
    <property type="entry name" value="Rcf2"/>
</dbReference>
<protein>
    <recommendedName>
        <fullName evidence="6">HIG1 domain-containing protein</fullName>
    </recommendedName>
</protein>
<feature type="transmembrane region" description="Helical" evidence="5">
    <location>
        <begin position="149"/>
        <end position="168"/>
    </location>
</feature>
<feature type="transmembrane region" description="Helical" evidence="5">
    <location>
        <begin position="180"/>
        <end position="203"/>
    </location>
</feature>
<reference evidence="8" key="1">
    <citation type="submission" date="2011-02" db="EMBL/GenBank/DDBJ databases">
        <title>The Genome Sequence of Capsaspora owczarzaki ATCC 30864.</title>
        <authorList>
            <person name="Russ C."/>
            <person name="Cuomo C."/>
            <person name="Burger G."/>
            <person name="Gray M.W."/>
            <person name="Holland P.W.H."/>
            <person name="King N."/>
            <person name="Lang F.B.F."/>
            <person name="Roger A.J."/>
            <person name="Ruiz-Trillo I."/>
            <person name="Young S.K."/>
            <person name="Zeng Q."/>
            <person name="Gargeya S."/>
            <person name="Alvarado L."/>
            <person name="Berlin A."/>
            <person name="Chapman S.B."/>
            <person name="Chen Z."/>
            <person name="Freedman E."/>
            <person name="Gellesch M."/>
            <person name="Goldberg J."/>
            <person name="Griggs A."/>
            <person name="Gujja S."/>
            <person name="Heilman E."/>
            <person name="Heiman D."/>
            <person name="Howarth C."/>
            <person name="Mehta T."/>
            <person name="Neiman D."/>
            <person name="Pearson M."/>
            <person name="Roberts A."/>
            <person name="Saif S."/>
            <person name="Shea T."/>
            <person name="Shenoy N."/>
            <person name="Sisk P."/>
            <person name="Stolte C."/>
            <person name="Sykes S."/>
            <person name="White J."/>
            <person name="Yandava C."/>
            <person name="Haas B."/>
            <person name="Nusbaum C."/>
            <person name="Birren B."/>
        </authorList>
    </citation>
    <scope>NUCLEOTIDE SEQUENCE</scope>
    <source>
        <strain evidence="8">ATCC 30864</strain>
    </source>
</reference>
<keyword evidence="4 5" id="KW-0472">Membrane</keyword>
<evidence type="ECO:0000259" key="6">
    <source>
        <dbReference type="PROSITE" id="PS51503"/>
    </source>
</evidence>
<dbReference type="Proteomes" id="UP000008743">
    <property type="component" value="Unassembled WGS sequence"/>
</dbReference>
<dbReference type="InParanoid" id="A0A0D2U637"/>
<evidence type="ECO:0000256" key="5">
    <source>
        <dbReference type="SAM" id="Phobius"/>
    </source>
</evidence>
<evidence type="ECO:0000256" key="1">
    <source>
        <dbReference type="ARBA" id="ARBA00004173"/>
    </source>
</evidence>
<organism evidence="7 8">
    <name type="scientific">Capsaspora owczarzaki (strain ATCC 30864)</name>
    <dbReference type="NCBI Taxonomy" id="595528"/>
    <lineage>
        <taxon>Eukaryota</taxon>
        <taxon>Filasterea</taxon>
        <taxon>Capsaspora</taxon>
    </lineage>
</organism>
<dbReference type="GO" id="GO:0005739">
    <property type="term" value="C:mitochondrion"/>
    <property type="evidence" value="ECO:0007669"/>
    <property type="project" value="UniProtKB-SubCell"/>
</dbReference>
<dbReference type="STRING" id="595528.A0A0D2U637"/>
<evidence type="ECO:0000256" key="2">
    <source>
        <dbReference type="ARBA" id="ARBA00022692"/>
    </source>
</evidence>
<name>A0A0D2U637_CAPO3</name>
<dbReference type="RefSeq" id="XP_004364750.1">
    <property type="nucleotide sequence ID" value="XM_004364693.2"/>
</dbReference>
<evidence type="ECO:0000256" key="3">
    <source>
        <dbReference type="ARBA" id="ARBA00022989"/>
    </source>
</evidence>
<evidence type="ECO:0000313" key="8">
    <source>
        <dbReference type="Proteomes" id="UP000008743"/>
    </source>
</evidence>
<evidence type="ECO:0000313" key="7">
    <source>
        <dbReference type="EMBL" id="KJE90586.1"/>
    </source>
</evidence>